<feature type="domain" description="Rrn9" evidence="2">
    <location>
        <begin position="40"/>
        <end position="115"/>
    </location>
</feature>
<dbReference type="Proteomes" id="UP001365542">
    <property type="component" value="Unassembled WGS sequence"/>
</dbReference>
<dbReference type="InterPro" id="IPR019622">
    <property type="entry name" value="Rrn9_dom"/>
</dbReference>
<feature type="compositionally biased region" description="Basic and acidic residues" evidence="1">
    <location>
        <begin position="14"/>
        <end position="25"/>
    </location>
</feature>
<keyword evidence="4" id="KW-1185">Reference proteome</keyword>
<comment type="caution">
    <text evidence="3">The sequence shown here is derived from an EMBL/GenBank/DDBJ whole genome shotgun (WGS) entry which is preliminary data.</text>
</comment>
<feature type="compositionally biased region" description="Polar residues" evidence="1">
    <location>
        <begin position="1"/>
        <end position="13"/>
    </location>
</feature>
<protein>
    <recommendedName>
        <fullName evidence="2">Rrn9 domain-containing protein</fullName>
    </recommendedName>
</protein>
<name>A0AAV9X9F3_9PEZI</name>
<feature type="region of interest" description="Disordered" evidence="1">
    <location>
        <begin position="369"/>
        <end position="399"/>
    </location>
</feature>
<organism evidence="3 4">
    <name type="scientific">Orbilia ellipsospora</name>
    <dbReference type="NCBI Taxonomy" id="2528407"/>
    <lineage>
        <taxon>Eukaryota</taxon>
        <taxon>Fungi</taxon>
        <taxon>Dikarya</taxon>
        <taxon>Ascomycota</taxon>
        <taxon>Pezizomycotina</taxon>
        <taxon>Orbiliomycetes</taxon>
        <taxon>Orbiliales</taxon>
        <taxon>Orbiliaceae</taxon>
        <taxon>Orbilia</taxon>
    </lineage>
</organism>
<accession>A0AAV9X9F3</accession>
<sequence>MASSQNSITASRLSTDHSEEPRKSLDRNFLGDQFQILKSLDDQLREDLAQHLLLTFHSNQYYQQTLRAPRLELTSEENLDQHEESEKSNRNRLVPSLRRRWRAWPLPRHQTPRLELECNSSESLRQCLVAAILRSAAAKMNAREDAETFSADDETSSKVSASASQHIMTSLDKLLIGIYRSKEGYAANEAVQDVNSLFRKRRQRRGNEGDLDEEDVPSTDHIATKRQKLHKSYGSHSISQVYKQGSQRLLCAADILQHAMIQSVPRSILQRASKRLENLLRPPPDIRCEQNKYLILSEGKHHDIHIGFLDKDGDNSADDMEFASHKFLGTDAERVQVGDKQISRAVWEAWDENKAQVAEAGCFDRDGFLEEIPGPGRTNENRRRNYRNKRNQVLESRHS</sequence>
<evidence type="ECO:0000256" key="1">
    <source>
        <dbReference type="SAM" id="MobiDB-lite"/>
    </source>
</evidence>
<dbReference type="AlphaFoldDB" id="A0AAV9X9F3"/>
<evidence type="ECO:0000313" key="4">
    <source>
        <dbReference type="Proteomes" id="UP001365542"/>
    </source>
</evidence>
<dbReference type="EMBL" id="JAVHJO010000007">
    <property type="protein sequence ID" value="KAK6538591.1"/>
    <property type="molecule type" value="Genomic_DNA"/>
</dbReference>
<proteinExistence type="predicted"/>
<feature type="region of interest" description="Disordered" evidence="1">
    <location>
        <begin position="1"/>
        <end position="25"/>
    </location>
</feature>
<dbReference type="Pfam" id="PF10680">
    <property type="entry name" value="RRN9"/>
    <property type="match status" value="1"/>
</dbReference>
<evidence type="ECO:0000313" key="3">
    <source>
        <dbReference type="EMBL" id="KAK6538591.1"/>
    </source>
</evidence>
<reference evidence="3 4" key="1">
    <citation type="submission" date="2019-10" db="EMBL/GenBank/DDBJ databases">
        <authorList>
            <person name="Palmer J.M."/>
        </authorList>
    </citation>
    <scope>NUCLEOTIDE SEQUENCE [LARGE SCALE GENOMIC DNA]</scope>
    <source>
        <strain evidence="3 4">TWF694</strain>
    </source>
</reference>
<evidence type="ECO:0000259" key="2">
    <source>
        <dbReference type="Pfam" id="PF10680"/>
    </source>
</evidence>
<gene>
    <name evidence="3" type="ORF">TWF694_010169</name>
</gene>